<evidence type="ECO:0000313" key="3">
    <source>
        <dbReference type="Proteomes" id="UP000523821"/>
    </source>
</evidence>
<feature type="domain" description="AB hydrolase-1" evidence="1">
    <location>
        <begin position="8"/>
        <end position="235"/>
    </location>
</feature>
<accession>A0A7W9CTC9</accession>
<gene>
    <name evidence="2" type="ORF">GGQ63_000231</name>
</gene>
<dbReference type="Gene3D" id="3.40.50.1820">
    <property type="entry name" value="alpha/beta hydrolase"/>
    <property type="match status" value="1"/>
</dbReference>
<reference evidence="2 3" key="1">
    <citation type="submission" date="2020-08" db="EMBL/GenBank/DDBJ databases">
        <title>Genomic Encyclopedia of Type Strains, Phase IV (KMG-IV): sequencing the most valuable type-strain genomes for metagenomic binning, comparative biology and taxonomic classification.</title>
        <authorList>
            <person name="Goeker M."/>
        </authorList>
    </citation>
    <scope>NUCLEOTIDE SEQUENCE [LARGE SCALE GENOMIC DNA]</scope>
    <source>
        <strain evidence="2 3">DSM 16268</strain>
    </source>
</reference>
<name>A0A7W9CTC9_9HYPH</name>
<keyword evidence="3" id="KW-1185">Reference proteome</keyword>
<evidence type="ECO:0000259" key="1">
    <source>
        <dbReference type="Pfam" id="PF12697"/>
    </source>
</evidence>
<sequence length="253" mass="26197">MRDFEVLATALATDPMRPRRVLALDSRGRGASERDPDPSRYQPGVELADALAGLAARGLTRVAVVGTSRGGILAMLMAAVRPDIIAGAVLVDIGSRIETAGLMRIKSYVGRGAAPSDWAEAARALAALHGAQFPAYGAEDWAALARLTFRDVDGRPEPDYDPALASTLDGVAEDTAPLDLSAAFAALAAVPTLVIRGGTSDLLTAETVEAMATAHPGLEVAVAPGEGHPPMLRGALVTTIAGFLLRLDERTVA</sequence>
<evidence type="ECO:0000313" key="2">
    <source>
        <dbReference type="EMBL" id="MBB5751188.1"/>
    </source>
</evidence>
<organism evidence="2 3">
    <name type="scientific">Prosthecomicrobium pneumaticum</name>
    <dbReference type="NCBI Taxonomy" id="81895"/>
    <lineage>
        <taxon>Bacteria</taxon>
        <taxon>Pseudomonadati</taxon>
        <taxon>Pseudomonadota</taxon>
        <taxon>Alphaproteobacteria</taxon>
        <taxon>Hyphomicrobiales</taxon>
        <taxon>Kaistiaceae</taxon>
        <taxon>Prosthecomicrobium</taxon>
    </lineage>
</organism>
<dbReference type="PRINTS" id="PR00111">
    <property type="entry name" value="ABHYDROLASE"/>
</dbReference>
<proteinExistence type="predicted"/>
<dbReference type="PANTHER" id="PTHR43194:SF2">
    <property type="entry name" value="PEROXISOMAL MEMBRANE PROTEIN LPX1"/>
    <property type="match status" value="1"/>
</dbReference>
<protein>
    <submittedName>
        <fullName evidence="2">Pimeloyl-ACP methyl ester carboxylesterase</fullName>
    </submittedName>
</protein>
<dbReference type="AlphaFoldDB" id="A0A7W9CTC9"/>
<dbReference type="InterPro" id="IPR000073">
    <property type="entry name" value="AB_hydrolase_1"/>
</dbReference>
<dbReference type="SUPFAM" id="SSF53474">
    <property type="entry name" value="alpha/beta-Hydrolases"/>
    <property type="match status" value="1"/>
</dbReference>
<dbReference type="EMBL" id="JACHOO010000001">
    <property type="protein sequence ID" value="MBB5751188.1"/>
    <property type="molecule type" value="Genomic_DNA"/>
</dbReference>
<dbReference type="Proteomes" id="UP000523821">
    <property type="component" value="Unassembled WGS sequence"/>
</dbReference>
<comment type="caution">
    <text evidence="2">The sequence shown here is derived from an EMBL/GenBank/DDBJ whole genome shotgun (WGS) entry which is preliminary data.</text>
</comment>
<dbReference type="InterPro" id="IPR029058">
    <property type="entry name" value="AB_hydrolase_fold"/>
</dbReference>
<dbReference type="PANTHER" id="PTHR43194">
    <property type="entry name" value="HYDROLASE ALPHA/BETA FOLD FAMILY"/>
    <property type="match status" value="1"/>
</dbReference>
<dbReference type="InterPro" id="IPR050228">
    <property type="entry name" value="Carboxylesterase_BioH"/>
</dbReference>
<dbReference type="Pfam" id="PF12697">
    <property type="entry name" value="Abhydrolase_6"/>
    <property type="match status" value="1"/>
</dbReference>